<evidence type="ECO:0000313" key="1">
    <source>
        <dbReference type="EMBL" id="WHP82377.1"/>
    </source>
</evidence>
<evidence type="ECO:0000313" key="2">
    <source>
        <dbReference type="Proteomes" id="UP001238370"/>
    </source>
</evidence>
<gene>
    <name evidence="1" type="ORF">MQ095_11210</name>
</gene>
<organism evidence="1 2">
    <name type="scientific">Edwardsiella anguillarum</name>
    <dbReference type="NCBI Taxonomy" id="1821960"/>
    <lineage>
        <taxon>Bacteria</taxon>
        <taxon>Pseudomonadati</taxon>
        <taxon>Pseudomonadota</taxon>
        <taxon>Gammaproteobacteria</taxon>
        <taxon>Enterobacterales</taxon>
        <taxon>Hafniaceae</taxon>
        <taxon>Edwardsiella</taxon>
    </lineage>
</organism>
<accession>A0ABY8SC09</accession>
<sequence>MKKPSPFQFTRGRRCSYCGSRTHIVQFCPKTHAGMVRIEQRAAMLRQKKEMEVRGNTAAETKGP</sequence>
<proteinExistence type="predicted"/>
<dbReference type="GeneID" id="33941459"/>
<dbReference type="EMBL" id="CP094302">
    <property type="protein sequence ID" value="WHP82377.1"/>
    <property type="molecule type" value="Genomic_DNA"/>
</dbReference>
<dbReference type="Proteomes" id="UP001238370">
    <property type="component" value="Chromosome"/>
</dbReference>
<name>A0ABY8SC09_9GAMM</name>
<protein>
    <submittedName>
        <fullName evidence="1">Uncharacterized protein</fullName>
    </submittedName>
</protein>
<dbReference type="RefSeq" id="WP_034165311.1">
    <property type="nucleotide sequence ID" value="NZ_CP094302.2"/>
</dbReference>
<keyword evidence="2" id="KW-1185">Reference proteome</keyword>
<reference evidence="1 2" key="1">
    <citation type="submission" date="2022-03" db="EMBL/GenBank/DDBJ databases">
        <title>Survey of Intraspecific Variation of Edwardsiella anguillarum Isolates from Non-Anguillid Fish Host Originating from Varied Geographic Locations.</title>
        <authorList>
            <person name="Armwood A.R."/>
            <person name="Woodyard E."/>
            <person name="Waldbieser G.C."/>
            <person name="Camus A.C."/>
            <person name="Divya D."/>
            <person name="Tekedar H."/>
            <person name="Soto E."/>
            <person name="Stein C."/>
            <person name="Ucko M."/>
            <person name="Ware C."/>
            <person name="Griffin M.J."/>
        </authorList>
    </citation>
    <scope>NUCLEOTIDE SEQUENCE [LARGE SCALE GENOMIC DNA]</scope>
    <source>
        <strain evidence="1 2">R18-35-2</strain>
    </source>
</reference>